<dbReference type="AlphaFoldDB" id="A0A0B2WN72"/>
<keyword evidence="2" id="KW-1185">Reference proteome</keyword>
<dbReference type="EMBL" id="AZHE01000023">
    <property type="protein sequence ID" value="KHN95383.1"/>
    <property type="molecule type" value="Genomic_DNA"/>
</dbReference>
<sequence>MSSSRPKMCREGVLETMKSASLEPPDLDHLFEHWPRATSPHYRILREEADAFLTWVVPPGRKRESYLASDFAWLFASWFPYAPLEALKILTCANIWLFLWDDEIDAATGSLWDAWDAAEAFRQVTKDFVRACLGLARDTGDPYALADDIRIYSGGKALGRLAKIYGNVEQRVRLSDSIQTIEQFCSVRPASSGASQEMCYLPLACGYPVLELPGKVLNDAAFQTCWSRCEEIVAYVNDVWSVRREIDDNAIDSLVPLFYAQQGDLDKAWLLTVDMIATKVKEFDDAAESLLRRFASAPESPKLTDFVKGCRYICTGNLMWR</sequence>
<name>A0A0B2WN72_METAS</name>
<protein>
    <submittedName>
        <fullName evidence="1">Terpenoid synthase</fullName>
    </submittedName>
</protein>
<dbReference type="Proteomes" id="UP000030816">
    <property type="component" value="Unassembled WGS sequence"/>
</dbReference>
<dbReference type="Pfam" id="PF19086">
    <property type="entry name" value="Terpene_syn_C_2"/>
    <property type="match status" value="1"/>
</dbReference>
<dbReference type="Gene3D" id="1.10.600.10">
    <property type="entry name" value="Farnesyl Diphosphate Synthase"/>
    <property type="match status" value="1"/>
</dbReference>
<dbReference type="RefSeq" id="XP_040676449.1">
    <property type="nucleotide sequence ID" value="XM_040825458.1"/>
</dbReference>
<dbReference type="HOGENOM" id="CLU_042538_3_1_1"/>
<proteinExistence type="predicted"/>
<dbReference type="STRING" id="1081103.A0A0B2WN72"/>
<comment type="caution">
    <text evidence="1">The sequence shown here is derived from an EMBL/GenBank/DDBJ whole genome shotgun (WGS) entry which is preliminary data.</text>
</comment>
<dbReference type="InterPro" id="IPR008949">
    <property type="entry name" value="Isoprenoid_synthase_dom_sf"/>
</dbReference>
<evidence type="ECO:0000313" key="1">
    <source>
        <dbReference type="EMBL" id="KHN95383.1"/>
    </source>
</evidence>
<organism evidence="1 2">
    <name type="scientific">Metarhizium album (strain ARSEF 1941)</name>
    <dbReference type="NCBI Taxonomy" id="1081103"/>
    <lineage>
        <taxon>Eukaryota</taxon>
        <taxon>Fungi</taxon>
        <taxon>Dikarya</taxon>
        <taxon>Ascomycota</taxon>
        <taxon>Pezizomycotina</taxon>
        <taxon>Sordariomycetes</taxon>
        <taxon>Hypocreomycetidae</taxon>
        <taxon>Hypocreales</taxon>
        <taxon>Clavicipitaceae</taxon>
        <taxon>Metarhizium</taxon>
    </lineage>
</organism>
<dbReference type="SUPFAM" id="SSF48576">
    <property type="entry name" value="Terpenoid synthases"/>
    <property type="match status" value="1"/>
</dbReference>
<gene>
    <name evidence="1" type="ORF">MAM_06660</name>
</gene>
<accession>A0A0B2WN72</accession>
<dbReference type="OrthoDB" id="2861623at2759"/>
<evidence type="ECO:0000313" key="2">
    <source>
        <dbReference type="Proteomes" id="UP000030816"/>
    </source>
</evidence>
<reference evidence="1 2" key="1">
    <citation type="journal article" date="2014" name="Proc. Natl. Acad. Sci. U.S.A.">
        <title>Trajectory and genomic determinants of fungal-pathogen speciation and host adaptation.</title>
        <authorList>
            <person name="Hu X."/>
            <person name="Xiao G."/>
            <person name="Zheng P."/>
            <person name="Shang Y."/>
            <person name="Su Y."/>
            <person name="Zhang X."/>
            <person name="Liu X."/>
            <person name="Zhan S."/>
            <person name="St Leger R.J."/>
            <person name="Wang C."/>
        </authorList>
    </citation>
    <scope>NUCLEOTIDE SEQUENCE [LARGE SCALE GENOMIC DNA]</scope>
    <source>
        <strain evidence="1 2">ARSEF 1941</strain>
    </source>
</reference>
<dbReference type="GeneID" id="63741115"/>